<feature type="compositionally biased region" description="Basic and acidic residues" evidence="1">
    <location>
        <begin position="216"/>
        <end position="232"/>
    </location>
</feature>
<sequence length="249" mass="28901">MPSLPKLKKTKKEKEPKELSNPEKILHDSITEADVSDDFFFTTRRVRFSASVRQCTVICLEDYSEAERKLTWYDKDDKAEINKKHDKMVRRYEAGKRCKRGMTYRGLDAWTDKGHDKFEATVSKLLSAVMDEQDAQWTENYDDPERLAMASESVSKENVEQALQYAVEDELEAQEAYKSGLKDEAGIDEIEDSTRTMSTLMVRKKQSRRRRSSALHKKEKEGRSAADKDEKNKRRKSKRKSASKKKSAQ</sequence>
<reference evidence="2" key="1">
    <citation type="submission" date="2023-08" db="EMBL/GenBank/DDBJ databases">
        <authorList>
            <person name="Audoor S."/>
            <person name="Bilcke G."/>
        </authorList>
    </citation>
    <scope>NUCLEOTIDE SEQUENCE</scope>
</reference>
<dbReference type="EMBL" id="CAKOGP040000113">
    <property type="protein sequence ID" value="CAJ1930833.1"/>
    <property type="molecule type" value="Genomic_DNA"/>
</dbReference>
<dbReference type="AlphaFoldDB" id="A0AAD2CG00"/>
<feature type="compositionally biased region" description="Basic residues" evidence="1">
    <location>
        <begin position="233"/>
        <end position="249"/>
    </location>
</feature>
<feature type="region of interest" description="Disordered" evidence="1">
    <location>
        <begin position="186"/>
        <end position="249"/>
    </location>
</feature>
<organism evidence="2 3">
    <name type="scientific">Cylindrotheca closterium</name>
    <dbReference type="NCBI Taxonomy" id="2856"/>
    <lineage>
        <taxon>Eukaryota</taxon>
        <taxon>Sar</taxon>
        <taxon>Stramenopiles</taxon>
        <taxon>Ochrophyta</taxon>
        <taxon>Bacillariophyta</taxon>
        <taxon>Bacillariophyceae</taxon>
        <taxon>Bacillariophycidae</taxon>
        <taxon>Bacillariales</taxon>
        <taxon>Bacillariaceae</taxon>
        <taxon>Cylindrotheca</taxon>
    </lineage>
</organism>
<evidence type="ECO:0000313" key="2">
    <source>
        <dbReference type="EMBL" id="CAJ1930833.1"/>
    </source>
</evidence>
<evidence type="ECO:0000313" key="3">
    <source>
        <dbReference type="Proteomes" id="UP001295423"/>
    </source>
</evidence>
<evidence type="ECO:0000256" key="1">
    <source>
        <dbReference type="SAM" id="MobiDB-lite"/>
    </source>
</evidence>
<protein>
    <submittedName>
        <fullName evidence="2">Uncharacterized protein</fullName>
    </submittedName>
</protein>
<feature type="compositionally biased region" description="Basic residues" evidence="1">
    <location>
        <begin position="1"/>
        <end position="11"/>
    </location>
</feature>
<feature type="compositionally biased region" description="Basic and acidic residues" evidence="1">
    <location>
        <begin position="12"/>
        <end position="25"/>
    </location>
</feature>
<comment type="caution">
    <text evidence="2">The sequence shown here is derived from an EMBL/GenBank/DDBJ whole genome shotgun (WGS) entry which is preliminary data.</text>
</comment>
<gene>
    <name evidence="2" type="ORF">CYCCA115_LOCUS2110</name>
</gene>
<feature type="compositionally biased region" description="Basic residues" evidence="1">
    <location>
        <begin position="202"/>
        <end position="215"/>
    </location>
</feature>
<dbReference type="Proteomes" id="UP001295423">
    <property type="component" value="Unassembled WGS sequence"/>
</dbReference>
<keyword evidence="3" id="KW-1185">Reference proteome</keyword>
<accession>A0AAD2CG00</accession>
<name>A0AAD2CG00_9STRA</name>
<feature type="region of interest" description="Disordered" evidence="1">
    <location>
        <begin position="1"/>
        <end position="25"/>
    </location>
</feature>
<proteinExistence type="predicted"/>